<dbReference type="Proteomes" id="UP001152484">
    <property type="component" value="Unassembled WGS sequence"/>
</dbReference>
<name>A0A9P0YW70_CUSEU</name>
<keyword evidence="5" id="KW-0472">Membrane</keyword>
<dbReference type="AlphaFoldDB" id="A0A9P0YW70"/>
<dbReference type="SUPFAM" id="SSF53474">
    <property type="entry name" value="alpha/beta-Hydrolases"/>
    <property type="match status" value="1"/>
</dbReference>
<dbReference type="InterPro" id="IPR029058">
    <property type="entry name" value="AB_hydrolase_fold"/>
</dbReference>
<dbReference type="GO" id="GO:0019748">
    <property type="term" value="P:secondary metabolic process"/>
    <property type="evidence" value="ECO:0007669"/>
    <property type="project" value="UniProtKB-ARBA"/>
</dbReference>
<dbReference type="OrthoDB" id="443318at2759"/>
<comment type="caution">
    <text evidence="6">The sequence shown here is derived from an EMBL/GenBank/DDBJ whole genome shotgun (WGS) entry which is preliminary data.</text>
</comment>
<dbReference type="Pfam" id="PF00450">
    <property type="entry name" value="Peptidase_S10"/>
    <property type="match status" value="1"/>
</dbReference>
<protein>
    <submittedName>
        <fullName evidence="6">Uncharacterized protein</fullName>
    </submittedName>
</protein>
<evidence type="ECO:0000256" key="1">
    <source>
        <dbReference type="ARBA" id="ARBA00009431"/>
    </source>
</evidence>
<dbReference type="PANTHER" id="PTHR11802">
    <property type="entry name" value="SERINE PROTEASE FAMILY S10 SERINE CARBOXYPEPTIDASE"/>
    <property type="match status" value="1"/>
</dbReference>
<feature type="transmembrane region" description="Helical" evidence="5">
    <location>
        <begin position="59"/>
        <end position="79"/>
    </location>
</feature>
<gene>
    <name evidence="6" type="ORF">CEURO_LOCUS6358</name>
</gene>
<keyword evidence="3" id="KW-0732">Signal</keyword>
<evidence type="ECO:0000313" key="6">
    <source>
        <dbReference type="EMBL" id="CAH9077551.1"/>
    </source>
</evidence>
<dbReference type="Gene3D" id="3.40.50.1820">
    <property type="entry name" value="alpha/beta hydrolase"/>
    <property type="match status" value="1"/>
</dbReference>
<dbReference type="GO" id="GO:0016752">
    <property type="term" value="F:sinapoyltransferase activity"/>
    <property type="evidence" value="ECO:0007669"/>
    <property type="project" value="UniProtKB-ARBA"/>
</dbReference>
<comment type="similarity">
    <text evidence="1">Belongs to the peptidase S10 family.</text>
</comment>
<reference evidence="6" key="1">
    <citation type="submission" date="2022-07" db="EMBL/GenBank/DDBJ databases">
        <authorList>
            <person name="Macas J."/>
            <person name="Novak P."/>
            <person name="Neumann P."/>
        </authorList>
    </citation>
    <scope>NUCLEOTIDE SEQUENCE</scope>
</reference>
<dbReference type="GO" id="GO:0006508">
    <property type="term" value="P:proteolysis"/>
    <property type="evidence" value="ECO:0007669"/>
    <property type="project" value="InterPro"/>
</dbReference>
<sequence length="536" mass="61022">MCERVRTLEVDNSNVLEYKYRLNQSLFSPSPLQINKGSRSIERKERHKKEEGKMAKAKVFFFIILVAVAFLDLLCLSIVRSDAAGSSVKFLPGFDGPLPFQLETGYIGVGESEDVQLFYYFVKSESDPKFDPLFLWLNGGPGCSALSGLIYEIGPMTFAPLEYNGSLPTLISHPYSWTKVANIVFLDLPVGTGFSYATTETAHQSNPSKACQHAHEFLLKWLNDHQEFISNPFYVAGDSYSGQLIPIIGQIISQGNEYGISPQINMKGYILGNPLTFPLEANYKFPFAHGMGLISDELFTSLEKNCEGESYLNINPENVKCYNNYERFNQLTTKVNEDQILEAQCKESNLLMPIQKEFGRSRLLVEKSKNIIGLDALPLVKCRSDWYILSKYWANDESVRDALHVRKGSLQEWSRCNKDLDYVFTRDDVIPYHLNLSIKGYRSLVYSGDHDFVIPFLSTQAWIRSLNYSIIDEWRPWMVDDQIAGYTRSYSNKMTFATVKGGGHTAPEYKPNECLKMLRRVCSGFNVVSEYVNFIF</sequence>
<accession>A0A9P0YW70</accession>
<dbReference type="PANTHER" id="PTHR11802:SF29">
    <property type="entry name" value="SERINE CARBOXYPEPTIDASE-LIKE 19"/>
    <property type="match status" value="1"/>
</dbReference>
<keyword evidence="2" id="KW-0964">Secreted</keyword>
<evidence type="ECO:0000256" key="3">
    <source>
        <dbReference type="ARBA" id="ARBA00022729"/>
    </source>
</evidence>
<dbReference type="GO" id="GO:0004185">
    <property type="term" value="F:serine-type carboxypeptidase activity"/>
    <property type="evidence" value="ECO:0007669"/>
    <property type="project" value="InterPro"/>
</dbReference>
<organism evidence="6 7">
    <name type="scientific">Cuscuta europaea</name>
    <name type="common">European dodder</name>
    <dbReference type="NCBI Taxonomy" id="41803"/>
    <lineage>
        <taxon>Eukaryota</taxon>
        <taxon>Viridiplantae</taxon>
        <taxon>Streptophyta</taxon>
        <taxon>Embryophyta</taxon>
        <taxon>Tracheophyta</taxon>
        <taxon>Spermatophyta</taxon>
        <taxon>Magnoliopsida</taxon>
        <taxon>eudicotyledons</taxon>
        <taxon>Gunneridae</taxon>
        <taxon>Pentapetalae</taxon>
        <taxon>asterids</taxon>
        <taxon>lamiids</taxon>
        <taxon>Solanales</taxon>
        <taxon>Convolvulaceae</taxon>
        <taxon>Cuscuteae</taxon>
        <taxon>Cuscuta</taxon>
        <taxon>Cuscuta subgen. Cuscuta</taxon>
    </lineage>
</organism>
<evidence type="ECO:0000256" key="5">
    <source>
        <dbReference type="SAM" id="Phobius"/>
    </source>
</evidence>
<dbReference type="InterPro" id="IPR001563">
    <property type="entry name" value="Peptidase_S10"/>
</dbReference>
<keyword evidence="7" id="KW-1185">Reference proteome</keyword>
<proteinExistence type="inferred from homology"/>
<evidence type="ECO:0000256" key="4">
    <source>
        <dbReference type="ARBA" id="ARBA00023180"/>
    </source>
</evidence>
<dbReference type="FunFam" id="3.40.50.12670:FF:000001">
    <property type="entry name" value="Carboxypeptidase"/>
    <property type="match status" value="1"/>
</dbReference>
<evidence type="ECO:0000256" key="2">
    <source>
        <dbReference type="ARBA" id="ARBA00022525"/>
    </source>
</evidence>
<evidence type="ECO:0000313" key="7">
    <source>
        <dbReference type="Proteomes" id="UP001152484"/>
    </source>
</evidence>
<dbReference type="PRINTS" id="PR00724">
    <property type="entry name" value="CRBOXYPTASEC"/>
</dbReference>
<dbReference type="FunFam" id="3.40.50.1820:FF:000148">
    <property type="entry name" value="Serine carboxypeptidase-like 11"/>
    <property type="match status" value="1"/>
</dbReference>
<keyword evidence="5" id="KW-1133">Transmembrane helix</keyword>
<keyword evidence="4" id="KW-0325">Glycoprotein</keyword>
<dbReference type="EMBL" id="CAMAPE010000010">
    <property type="protein sequence ID" value="CAH9077551.1"/>
    <property type="molecule type" value="Genomic_DNA"/>
</dbReference>
<keyword evidence="5" id="KW-0812">Transmembrane</keyword>